<gene>
    <name evidence="1" type="ordered locus">SCATT_01530</name>
</gene>
<accession>G8X1J5</accession>
<evidence type="ECO:0000313" key="1">
    <source>
        <dbReference type="EMBL" id="AEW92524.1"/>
    </source>
</evidence>
<reference evidence="2" key="1">
    <citation type="submission" date="2011-12" db="EMBL/GenBank/DDBJ databases">
        <title>Complete genome sequence of Streptomyces cattleya strain DSM 46488.</title>
        <authorList>
            <person name="Ou H.-Y."/>
            <person name="Li P."/>
            <person name="Zhao C."/>
            <person name="O'Hagan D."/>
            <person name="Deng Z."/>
        </authorList>
    </citation>
    <scope>NUCLEOTIDE SEQUENCE [LARGE SCALE GENOMIC DNA]</scope>
    <source>
        <strain evidence="2">ATCC 35852 / DSM 46488 / JCM 4925 / NBRC 14057 / NRRL 8057</strain>
    </source>
</reference>
<evidence type="ECO:0000313" key="2">
    <source>
        <dbReference type="Proteomes" id="UP000007842"/>
    </source>
</evidence>
<sequence>MRTTAVLLVAPDRRQGADTAGALGPARASHHRPLTTLIGF</sequence>
<protein>
    <submittedName>
        <fullName evidence="1">Uncharacterized protein</fullName>
    </submittedName>
</protein>
<dbReference type="KEGG" id="scy:SCATT_01530"/>
<name>G8X1J5_STREN</name>
<dbReference type="HOGENOM" id="CLU_3296981_0_0_11"/>
<dbReference type="EMBL" id="CP003219">
    <property type="protein sequence ID" value="AEW92524.1"/>
    <property type="molecule type" value="Genomic_DNA"/>
</dbReference>
<dbReference type="Proteomes" id="UP000007842">
    <property type="component" value="Chromosome"/>
</dbReference>
<dbReference type="AlphaFoldDB" id="G8X1J5"/>
<organism evidence="1 2">
    <name type="scientific">Streptantibioticus cattleyicolor (strain ATCC 35852 / DSM 46488 / JCM 4925 / NBRC 14057 / NRRL 8057)</name>
    <name type="common">Streptomyces cattleya</name>
    <dbReference type="NCBI Taxonomy" id="1003195"/>
    <lineage>
        <taxon>Bacteria</taxon>
        <taxon>Bacillati</taxon>
        <taxon>Actinomycetota</taxon>
        <taxon>Actinomycetes</taxon>
        <taxon>Kitasatosporales</taxon>
        <taxon>Streptomycetaceae</taxon>
        <taxon>Streptantibioticus</taxon>
    </lineage>
</organism>
<keyword evidence="2" id="KW-1185">Reference proteome</keyword>
<proteinExistence type="predicted"/>